<sequence length="365" mass="41296">MAKKGSIKRVFPGGNTAKGFFSYYDNIIGTDATRLFIIKGGPGVGKSSFMKKIAQEMVDKGYDVEFHQCSSDNGSLDGVVIPELKIGMIDGTAPHVVDPKHPGGIDEILNFGEFWNEEGMRKNRDQIVEITGKLGKLYKRVYRFIAAAKSLRDDMEVIYKEALDKGKFNLALTKFKAEVTAGVPHMQKEGKTRHLFGSAYAPGGIVDYYETVVETMEKVIYINSSYVEGTSKILEEVVDEAVKKGLFVEVYHEPMVETNIETILIPELKVAITASKKYRHKNMKVFDVDSFMDKDILAENEDKLKEDQALIDELLTKGLANILVAKKEHDILETCYIPNMNFKEIDKFREAMIERIMKYEKELEE</sequence>
<proteinExistence type="predicted"/>
<dbReference type="InterPro" id="IPR027417">
    <property type="entry name" value="P-loop_NTPase"/>
</dbReference>
<dbReference type="RefSeq" id="WP_184310480.1">
    <property type="nucleotide sequence ID" value="NZ_JACHEN010000011.1"/>
</dbReference>
<name>A0A841KV83_9FIRM</name>
<accession>A0A841KV83</accession>
<dbReference type="AlphaFoldDB" id="A0A841KV83"/>
<dbReference type="Proteomes" id="UP000579281">
    <property type="component" value="Unassembled WGS sequence"/>
</dbReference>
<dbReference type="SUPFAM" id="SSF52540">
    <property type="entry name" value="P-loop containing nucleoside triphosphate hydrolases"/>
    <property type="match status" value="2"/>
</dbReference>
<comment type="caution">
    <text evidence="1">The sequence shown here is derived from an EMBL/GenBank/DDBJ whole genome shotgun (WGS) entry which is preliminary data.</text>
</comment>
<reference evidence="1 2" key="1">
    <citation type="submission" date="2020-08" db="EMBL/GenBank/DDBJ databases">
        <title>Genomic Encyclopedia of Type Strains, Phase IV (KMG-IV): sequencing the most valuable type-strain genomes for metagenomic binning, comparative biology and taxonomic classification.</title>
        <authorList>
            <person name="Goeker M."/>
        </authorList>
    </citation>
    <scope>NUCLEOTIDE SEQUENCE [LARGE SCALE GENOMIC DNA]</scope>
    <source>
        <strain evidence="1 2">DSM 103526</strain>
    </source>
</reference>
<keyword evidence="2" id="KW-1185">Reference proteome</keyword>
<organism evidence="1 2">
    <name type="scientific">Anaerosolibacter carboniphilus</name>
    <dbReference type="NCBI Taxonomy" id="1417629"/>
    <lineage>
        <taxon>Bacteria</taxon>
        <taxon>Bacillati</taxon>
        <taxon>Bacillota</taxon>
        <taxon>Clostridia</taxon>
        <taxon>Peptostreptococcales</taxon>
        <taxon>Thermotaleaceae</taxon>
        <taxon>Anaerosolibacter</taxon>
    </lineage>
</organism>
<evidence type="ECO:0000313" key="1">
    <source>
        <dbReference type="EMBL" id="MBB6215930.1"/>
    </source>
</evidence>
<protein>
    <submittedName>
        <fullName evidence="1">GTPase SAR1 family protein</fullName>
    </submittedName>
</protein>
<evidence type="ECO:0000313" key="2">
    <source>
        <dbReference type="Proteomes" id="UP000579281"/>
    </source>
</evidence>
<gene>
    <name evidence="1" type="ORF">HNQ80_002021</name>
</gene>
<dbReference type="EMBL" id="JACHEN010000011">
    <property type="protein sequence ID" value="MBB6215930.1"/>
    <property type="molecule type" value="Genomic_DNA"/>
</dbReference>